<comment type="function">
    <text evidence="10 12">Specifically methylates the N3 position of the uracil ring of uridine 1498 (m3U1498) in 16S rRNA. Acts on the fully assembled 30S ribosomal subunit.</text>
</comment>
<dbReference type="OrthoDB" id="9815641at2"/>
<dbReference type="Gene3D" id="2.40.240.20">
    <property type="entry name" value="Hypothetical PUA domain-like, domain 1"/>
    <property type="match status" value="1"/>
</dbReference>
<evidence type="ECO:0000259" key="13">
    <source>
        <dbReference type="Pfam" id="PF04452"/>
    </source>
</evidence>
<dbReference type="InterPro" id="IPR046886">
    <property type="entry name" value="RsmE_MTase_dom"/>
</dbReference>
<dbReference type="SUPFAM" id="SSF88697">
    <property type="entry name" value="PUA domain-like"/>
    <property type="match status" value="1"/>
</dbReference>
<dbReference type="Pfam" id="PF04452">
    <property type="entry name" value="Methyltrans_RNA"/>
    <property type="match status" value="1"/>
</dbReference>
<dbReference type="Proteomes" id="UP000198305">
    <property type="component" value="Unassembled WGS sequence"/>
</dbReference>
<dbReference type="GO" id="GO:0070475">
    <property type="term" value="P:rRNA base methylation"/>
    <property type="evidence" value="ECO:0007669"/>
    <property type="project" value="TreeGrafter"/>
</dbReference>
<proteinExistence type="inferred from homology"/>
<dbReference type="PIRSF" id="PIRSF015601">
    <property type="entry name" value="MTase_slr0722"/>
    <property type="match status" value="1"/>
</dbReference>
<evidence type="ECO:0000256" key="5">
    <source>
        <dbReference type="ARBA" id="ARBA00022490"/>
    </source>
</evidence>
<dbReference type="Gene3D" id="3.40.1280.10">
    <property type="match status" value="1"/>
</dbReference>
<dbReference type="CDD" id="cd18084">
    <property type="entry name" value="RsmE-like"/>
    <property type="match status" value="1"/>
</dbReference>
<dbReference type="GO" id="GO:0070042">
    <property type="term" value="F:rRNA (uridine-N3-)-methyltransferase activity"/>
    <property type="evidence" value="ECO:0007669"/>
    <property type="project" value="TreeGrafter"/>
</dbReference>
<evidence type="ECO:0000256" key="4">
    <source>
        <dbReference type="ARBA" id="ARBA00013673"/>
    </source>
</evidence>
<keyword evidence="6 12" id="KW-0698">rRNA processing</keyword>
<evidence type="ECO:0000256" key="12">
    <source>
        <dbReference type="PIRNR" id="PIRNR015601"/>
    </source>
</evidence>
<evidence type="ECO:0000256" key="7">
    <source>
        <dbReference type="ARBA" id="ARBA00022603"/>
    </source>
</evidence>
<dbReference type="AlphaFoldDB" id="A0A238XYS1"/>
<evidence type="ECO:0000256" key="9">
    <source>
        <dbReference type="ARBA" id="ARBA00022691"/>
    </source>
</evidence>
<keyword evidence="16" id="KW-1185">Reference proteome</keyword>
<dbReference type="RefSeq" id="WP_089374462.1">
    <property type="nucleotide sequence ID" value="NZ_FZOA01000001.1"/>
</dbReference>
<accession>A0A238XYS1</accession>
<dbReference type="Pfam" id="PF20260">
    <property type="entry name" value="PUA_4"/>
    <property type="match status" value="1"/>
</dbReference>
<dbReference type="EC" id="2.1.1.193" evidence="3 12"/>
<evidence type="ECO:0000256" key="3">
    <source>
        <dbReference type="ARBA" id="ARBA00012328"/>
    </source>
</evidence>
<evidence type="ECO:0000313" key="16">
    <source>
        <dbReference type="Proteomes" id="UP000198305"/>
    </source>
</evidence>
<dbReference type="GO" id="GO:0005737">
    <property type="term" value="C:cytoplasm"/>
    <property type="evidence" value="ECO:0007669"/>
    <property type="project" value="UniProtKB-SubCell"/>
</dbReference>
<dbReference type="InterPro" id="IPR015947">
    <property type="entry name" value="PUA-like_sf"/>
</dbReference>
<dbReference type="PANTHER" id="PTHR30027">
    <property type="entry name" value="RIBOSOMAL RNA SMALL SUBUNIT METHYLTRANSFERASE E"/>
    <property type="match status" value="1"/>
</dbReference>
<dbReference type="SUPFAM" id="SSF75217">
    <property type="entry name" value="alpha/beta knot"/>
    <property type="match status" value="1"/>
</dbReference>
<dbReference type="EMBL" id="FZOA01000001">
    <property type="protein sequence ID" value="SNR64196.1"/>
    <property type="molecule type" value="Genomic_DNA"/>
</dbReference>
<feature type="domain" description="Ribosomal RNA small subunit methyltransferase E PUA-like" evidence="14">
    <location>
        <begin position="23"/>
        <end position="67"/>
    </location>
</feature>
<protein>
    <recommendedName>
        <fullName evidence="4 12">Ribosomal RNA small subunit methyltransferase E</fullName>
        <ecNumber evidence="3 12">2.1.1.193</ecNumber>
    </recommendedName>
</protein>
<dbReference type="InterPro" id="IPR006700">
    <property type="entry name" value="RsmE"/>
</dbReference>
<keyword evidence="5 12" id="KW-0963">Cytoplasm</keyword>
<dbReference type="InterPro" id="IPR046887">
    <property type="entry name" value="RsmE_PUA-like"/>
</dbReference>
<reference evidence="16" key="1">
    <citation type="submission" date="2017-06" db="EMBL/GenBank/DDBJ databases">
        <authorList>
            <person name="Varghese N."/>
            <person name="Submissions S."/>
        </authorList>
    </citation>
    <scope>NUCLEOTIDE SEQUENCE [LARGE SCALE GENOMIC DNA]</scope>
    <source>
        <strain evidence="16">Ca-68</strain>
    </source>
</reference>
<organism evidence="15 16">
    <name type="scientific">Methylobacillus rhizosphaerae</name>
    <dbReference type="NCBI Taxonomy" id="551994"/>
    <lineage>
        <taxon>Bacteria</taxon>
        <taxon>Pseudomonadati</taxon>
        <taxon>Pseudomonadota</taxon>
        <taxon>Betaproteobacteria</taxon>
        <taxon>Nitrosomonadales</taxon>
        <taxon>Methylophilaceae</taxon>
        <taxon>Methylobacillus</taxon>
    </lineage>
</organism>
<dbReference type="NCBIfam" id="NF008692">
    <property type="entry name" value="PRK11713.1-5"/>
    <property type="match status" value="1"/>
</dbReference>
<comment type="subcellular location">
    <subcellularLocation>
        <location evidence="1 12">Cytoplasm</location>
    </subcellularLocation>
</comment>
<comment type="similarity">
    <text evidence="2 12">Belongs to the RNA methyltransferase RsmE family.</text>
</comment>
<gene>
    <name evidence="15" type="ORF">SAMN05192560_0317</name>
</gene>
<sequence>MATPRFYHPAALLPGQMTSLSANAATHASRALRMQAGDRVILFNGDGKHYLGKLVSISKHEVIADILEAIPCTSESPLNITLAQAISSGDRMDFTIQKAVEMGVTAIQPIASQRSIVKLSGDRAEKRREHWQNVVISACEQSGRATIPHVAMPVSLHEWLSQTTEKQETLITLAPDAQIALPEMTISAHKNISLLIGPEGGLSDDEIRLASQHGYTSVRMGPRILRTETAALAAIASMQALWGDFVR</sequence>
<dbReference type="NCBIfam" id="TIGR00046">
    <property type="entry name" value="RsmE family RNA methyltransferase"/>
    <property type="match status" value="1"/>
</dbReference>
<dbReference type="InterPro" id="IPR029026">
    <property type="entry name" value="tRNA_m1G_MTases_N"/>
</dbReference>
<evidence type="ECO:0000256" key="10">
    <source>
        <dbReference type="ARBA" id="ARBA00025699"/>
    </source>
</evidence>
<evidence type="ECO:0000256" key="2">
    <source>
        <dbReference type="ARBA" id="ARBA00005528"/>
    </source>
</evidence>
<evidence type="ECO:0000313" key="15">
    <source>
        <dbReference type="EMBL" id="SNR64196.1"/>
    </source>
</evidence>
<keyword evidence="9 12" id="KW-0949">S-adenosyl-L-methionine</keyword>
<evidence type="ECO:0000256" key="1">
    <source>
        <dbReference type="ARBA" id="ARBA00004496"/>
    </source>
</evidence>
<keyword evidence="8 12" id="KW-0808">Transferase</keyword>
<dbReference type="PANTHER" id="PTHR30027:SF3">
    <property type="entry name" value="16S RRNA (URACIL(1498)-N(3))-METHYLTRANSFERASE"/>
    <property type="match status" value="1"/>
</dbReference>
<comment type="catalytic activity">
    <reaction evidence="11 12">
        <text>uridine(1498) in 16S rRNA + S-adenosyl-L-methionine = N(3)-methyluridine(1498) in 16S rRNA + S-adenosyl-L-homocysteine + H(+)</text>
        <dbReference type="Rhea" id="RHEA:42920"/>
        <dbReference type="Rhea" id="RHEA-COMP:10283"/>
        <dbReference type="Rhea" id="RHEA-COMP:10284"/>
        <dbReference type="ChEBI" id="CHEBI:15378"/>
        <dbReference type="ChEBI" id="CHEBI:57856"/>
        <dbReference type="ChEBI" id="CHEBI:59789"/>
        <dbReference type="ChEBI" id="CHEBI:65315"/>
        <dbReference type="ChEBI" id="CHEBI:74502"/>
        <dbReference type="EC" id="2.1.1.193"/>
    </reaction>
</comment>
<keyword evidence="7 12" id="KW-0489">Methyltransferase</keyword>
<dbReference type="InterPro" id="IPR029028">
    <property type="entry name" value="Alpha/beta_knot_MTases"/>
</dbReference>
<evidence type="ECO:0000256" key="11">
    <source>
        <dbReference type="ARBA" id="ARBA00047944"/>
    </source>
</evidence>
<feature type="domain" description="Ribosomal RNA small subunit methyltransferase E methyltransferase" evidence="13">
    <location>
        <begin position="75"/>
        <end position="239"/>
    </location>
</feature>
<evidence type="ECO:0000256" key="6">
    <source>
        <dbReference type="ARBA" id="ARBA00022552"/>
    </source>
</evidence>
<name>A0A238XYS1_9PROT</name>
<evidence type="ECO:0000256" key="8">
    <source>
        <dbReference type="ARBA" id="ARBA00022679"/>
    </source>
</evidence>
<evidence type="ECO:0000259" key="14">
    <source>
        <dbReference type="Pfam" id="PF20260"/>
    </source>
</evidence>